<comment type="caution">
    <text evidence="4">The sequence shown here is derived from an EMBL/GenBank/DDBJ whole genome shotgun (WGS) entry which is preliminary data.</text>
</comment>
<dbReference type="Pfam" id="PF11951">
    <property type="entry name" value="Fungal_trans_2"/>
    <property type="match status" value="1"/>
</dbReference>
<dbReference type="InterPro" id="IPR021858">
    <property type="entry name" value="Fun_TF"/>
</dbReference>
<dbReference type="AlphaFoldDB" id="A0A2N3N7F3"/>
<organism evidence="4 5">
    <name type="scientific">Lomentospora prolificans</name>
    <dbReference type="NCBI Taxonomy" id="41688"/>
    <lineage>
        <taxon>Eukaryota</taxon>
        <taxon>Fungi</taxon>
        <taxon>Dikarya</taxon>
        <taxon>Ascomycota</taxon>
        <taxon>Pezizomycotina</taxon>
        <taxon>Sordariomycetes</taxon>
        <taxon>Hypocreomycetidae</taxon>
        <taxon>Microascales</taxon>
        <taxon>Microascaceae</taxon>
        <taxon>Lomentospora</taxon>
    </lineage>
</organism>
<dbReference type="PROSITE" id="PS00463">
    <property type="entry name" value="ZN2_CY6_FUNGAL_1"/>
    <property type="match status" value="1"/>
</dbReference>
<feature type="compositionally biased region" description="Low complexity" evidence="2">
    <location>
        <begin position="98"/>
        <end position="113"/>
    </location>
</feature>
<gene>
    <name evidence="4" type="ORF">jhhlp_005310</name>
</gene>
<feature type="compositionally biased region" description="Polar residues" evidence="2">
    <location>
        <begin position="53"/>
        <end position="67"/>
    </location>
</feature>
<evidence type="ECO:0000259" key="3">
    <source>
        <dbReference type="PROSITE" id="PS50048"/>
    </source>
</evidence>
<dbReference type="Gene3D" id="4.10.240.10">
    <property type="entry name" value="Zn(2)-C6 fungal-type DNA-binding domain"/>
    <property type="match status" value="1"/>
</dbReference>
<protein>
    <recommendedName>
        <fullName evidence="3">Zn(2)-C6 fungal-type domain-containing protein</fullName>
    </recommendedName>
</protein>
<feature type="domain" description="Zn(2)-C6 fungal-type" evidence="3">
    <location>
        <begin position="21"/>
        <end position="51"/>
    </location>
</feature>
<dbReference type="InterPro" id="IPR001138">
    <property type="entry name" value="Zn2Cys6_DnaBD"/>
</dbReference>
<sequence>MAPAPRTGPQRMRPHRKSRNGCLNCKRRKVKCDEEKPHCTSCVRFNLSCSFTQPPSSIQSSRPTLTQPERSPPRRGRGRPRKDWTLVGTHPEHDDASSDTLSSSSSRPTPTSSAETECLHWAQPLHVTDAELIFHFISSVAPTFVCVDGEEVWRDPIIRFWKDNVPRLALNHHFLLHLVYAIAGYHLAYIQEDGHRRHEYLTIAESHLSQGVAEMTRLLPDLNADNCQPLYVGAVLVCYCTFAAGPSSPSDLMICIVGDETAHQCMPMIHGVRLINRTMDPNVLYSGLMAPLRPKEDGPKTVSSPTYRRENFDRLNWEEALDTFHAFMGKTEHKHSEIYLSALDTLISTYEAIFGRGEGHYNGSSEFGFVFGWIYRLTNDYISCLQRCEPLALLILAYYAVLFQTLTKSWFMDSWMNHIISRVAEMVGPEYGTWLLWPLEQHRKAEKEADRAAVV</sequence>
<dbReference type="OrthoDB" id="416217at2759"/>
<dbReference type="GO" id="GO:0000981">
    <property type="term" value="F:DNA-binding transcription factor activity, RNA polymerase II-specific"/>
    <property type="evidence" value="ECO:0007669"/>
    <property type="project" value="InterPro"/>
</dbReference>
<dbReference type="Proteomes" id="UP000233524">
    <property type="component" value="Unassembled WGS sequence"/>
</dbReference>
<dbReference type="InParanoid" id="A0A2N3N7F3"/>
<name>A0A2N3N7F3_9PEZI</name>
<dbReference type="EMBL" id="NLAX01000697">
    <property type="protein sequence ID" value="PKS08366.1"/>
    <property type="molecule type" value="Genomic_DNA"/>
</dbReference>
<keyword evidence="1" id="KW-0539">Nucleus</keyword>
<accession>A0A2N3N7F3</accession>
<evidence type="ECO:0000256" key="1">
    <source>
        <dbReference type="ARBA" id="ARBA00023242"/>
    </source>
</evidence>
<proteinExistence type="predicted"/>
<feature type="region of interest" description="Disordered" evidence="2">
    <location>
        <begin position="53"/>
        <end position="113"/>
    </location>
</feature>
<evidence type="ECO:0000313" key="5">
    <source>
        <dbReference type="Proteomes" id="UP000233524"/>
    </source>
</evidence>
<keyword evidence="5" id="KW-1185">Reference proteome</keyword>
<dbReference type="VEuPathDB" id="FungiDB:jhhlp_005310"/>
<dbReference type="InterPro" id="IPR052400">
    <property type="entry name" value="Zn2-C6_fungal_TF"/>
</dbReference>
<dbReference type="CDD" id="cd00067">
    <property type="entry name" value="GAL4"/>
    <property type="match status" value="1"/>
</dbReference>
<dbReference type="PROSITE" id="PS50048">
    <property type="entry name" value="ZN2_CY6_FUNGAL_2"/>
    <property type="match status" value="1"/>
</dbReference>
<reference evidence="4 5" key="1">
    <citation type="journal article" date="2017" name="G3 (Bethesda)">
        <title>First Draft Genome Sequence of the Pathogenic Fungus Lomentospora prolificans (Formerly Scedosporium prolificans).</title>
        <authorList>
            <person name="Luo R."/>
            <person name="Zimin A."/>
            <person name="Workman R."/>
            <person name="Fan Y."/>
            <person name="Pertea G."/>
            <person name="Grossman N."/>
            <person name="Wear M.P."/>
            <person name="Jia B."/>
            <person name="Miller H."/>
            <person name="Casadevall A."/>
            <person name="Timp W."/>
            <person name="Zhang S.X."/>
            <person name="Salzberg S.L."/>
        </authorList>
    </citation>
    <scope>NUCLEOTIDE SEQUENCE [LARGE SCALE GENOMIC DNA]</scope>
    <source>
        <strain evidence="4 5">JHH-5317</strain>
    </source>
</reference>
<dbReference type="GO" id="GO:0008270">
    <property type="term" value="F:zinc ion binding"/>
    <property type="evidence" value="ECO:0007669"/>
    <property type="project" value="InterPro"/>
</dbReference>
<dbReference type="STRING" id="41688.A0A2N3N7F3"/>
<dbReference type="SUPFAM" id="SSF57701">
    <property type="entry name" value="Zn2/Cys6 DNA-binding domain"/>
    <property type="match status" value="1"/>
</dbReference>
<feature type="region of interest" description="Disordered" evidence="2">
    <location>
        <begin position="1"/>
        <end position="20"/>
    </location>
</feature>
<dbReference type="SMART" id="SM00066">
    <property type="entry name" value="GAL4"/>
    <property type="match status" value="1"/>
</dbReference>
<dbReference type="PANTHER" id="PTHR47657:SF13">
    <property type="entry name" value="ZN(2)-C6 FUNGAL-TYPE DOMAIN-CONTAINING PROTEIN-RELATED"/>
    <property type="match status" value="1"/>
</dbReference>
<dbReference type="PRINTS" id="PR00755">
    <property type="entry name" value="AFLATOXINBRP"/>
</dbReference>
<evidence type="ECO:0000256" key="2">
    <source>
        <dbReference type="SAM" id="MobiDB-lite"/>
    </source>
</evidence>
<dbReference type="InterPro" id="IPR036864">
    <property type="entry name" value="Zn2-C6_fun-type_DNA-bd_sf"/>
</dbReference>
<dbReference type="Pfam" id="PF00172">
    <property type="entry name" value="Zn_clus"/>
    <property type="match status" value="1"/>
</dbReference>
<dbReference type="PANTHER" id="PTHR47657">
    <property type="entry name" value="STEROL REGULATORY ELEMENT-BINDING PROTEIN ECM22"/>
    <property type="match status" value="1"/>
</dbReference>
<evidence type="ECO:0000313" key="4">
    <source>
        <dbReference type="EMBL" id="PKS08366.1"/>
    </source>
</evidence>